<dbReference type="GO" id="GO:0030170">
    <property type="term" value="F:pyridoxal phosphate binding"/>
    <property type="evidence" value="ECO:0007669"/>
    <property type="project" value="UniProtKB-ARBA"/>
</dbReference>
<name>A0AAV1KM10_9NEOP</name>
<dbReference type="GO" id="GO:0008721">
    <property type="term" value="F:D-serine ammonia-lyase activity"/>
    <property type="evidence" value="ECO:0007669"/>
    <property type="project" value="UniProtKB-EC"/>
</dbReference>
<keyword evidence="4" id="KW-0663">Pyridoxal phosphate</keyword>
<evidence type="ECO:0000256" key="12">
    <source>
        <dbReference type="ARBA" id="ARBA00056426"/>
    </source>
</evidence>
<dbReference type="GO" id="GO:0070178">
    <property type="term" value="P:D-serine metabolic process"/>
    <property type="evidence" value="ECO:0007669"/>
    <property type="project" value="UniProtKB-ARBA"/>
</dbReference>
<dbReference type="FunFam" id="3.40.50.1100:FF:000007">
    <property type="entry name" value="L-threonine dehydratase catabolic TdcB"/>
    <property type="match status" value="1"/>
</dbReference>
<dbReference type="Proteomes" id="UP001314205">
    <property type="component" value="Unassembled WGS sequence"/>
</dbReference>
<sequence>MSSRRYEDFDEFCDPENPKTIKYEDIVDAAGRSRPLITTTPCYESQSHNGFAMNLHYKLEFVLKTGSFKERGALNVLQMLPQDKKKIGVVLASLGNQAMGFCYYGGKLNIPVVVVMPKGVPLIKLQMCKNFGAKVIVEGNDLQESQKYARSFARDKGLTFINGRDHPQVLTGYGGVALEILEQVPTVDAVIVPVGTGGLVAAVTTVIKHSKPNCLVYGVQSEVMSTFYDSLEMGERVTKPMANSLAEAIAMPYVGVNAFSTAQPLLDKMMLVEEDWIARAVLYLVEKERFVVEGAGACTVAAILSSLVPELKTKNVVCILSGGNIDATLLTRSIERGLASEGRMVKFKVGVKADSAAIAQLFKLLANGGYNVIRQFMDHVWVDKEIHWLEMKIVCQTRDLQHALELKRMVDKAYPTTAIFETEPFNDKRICPCYVKK</sequence>
<evidence type="ECO:0000256" key="13">
    <source>
        <dbReference type="ARBA" id="ARBA00066349"/>
    </source>
</evidence>
<evidence type="ECO:0000259" key="19">
    <source>
        <dbReference type="Pfam" id="PF00291"/>
    </source>
</evidence>
<comment type="catalytic activity">
    <reaction evidence="10">
        <text>D-serine = pyruvate + NH4(+)</text>
        <dbReference type="Rhea" id="RHEA:13977"/>
        <dbReference type="ChEBI" id="CHEBI:15361"/>
        <dbReference type="ChEBI" id="CHEBI:28938"/>
        <dbReference type="ChEBI" id="CHEBI:35247"/>
        <dbReference type="EC" id="4.3.1.18"/>
    </reaction>
</comment>
<dbReference type="InterPro" id="IPR001926">
    <property type="entry name" value="TrpB-like_PALP"/>
</dbReference>
<protein>
    <recommendedName>
        <fullName evidence="15">Serine racemase</fullName>
        <ecNumber evidence="3">4.3.1.17</ecNumber>
        <ecNumber evidence="13">4.3.1.18</ecNumber>
        <ecNumber evidence="14">5.1.1.18</ecNumber>
    </recommendedName>
    <alternativeName>
        <fullName evidence="16">D-serine ammonia-lyase</fullName>
    </alternativeName>
    <alternativeName>
        <fullName evidence="18">D-serine dehydratase</fullName>
    </alternativeName>
    <alternativeName>
        <fullName evidence="17">L-serine ammonia-lyase</fullName>
    </alternativeName>
    <alternativeName>
        <fullName evidence="7">L-serine deaminase</fullName>
    </alternativeName>
    <alternativeName>
        <fullName evidence="6">L-serine dehydratase</fullName>
    </alternativeName>
    <alternativeName>
        <fullName evidence="8">L-threonine dehydratase</fullName>
    </alternativeName>
</protein>
<keyword evidence="5" id="KW-0456">Lyase</keyword>
<evidence type="ECO:0000256" key="5">
    <source>
        <dbReference type="ARBA" id="ARBA00023239"/>
    </source>
</evidence>
<accession>A0AAV1KM10</accession>
<dbReference type="GO" id="GO:0030378">
    <property type="term" value="F:serine racemase activity"/>
    <property type="evidence" value="ECO:0007669"/>
    <property type="project" value="UniProtKB-EC"/>
</dbReference>
<dbReference type="CDD" id="cd01562">
    <property type="entry name" value="Thr-dehyd"/>
    <property type="match status" value="1"/>
</dbReference>
<keyword evidence="21" id="KW-1185">Reference proteome</keyword>
<dbReference type="GO" id="GO:0006565">
    <property type="term" value="P:L-serine catabolic process"/>
    <property type="evidence" value="ECO:0007669"/>
    <property type="project" value="TreeGrafter"/>
</dbReference>
<evidence type="ECO:0000256" key="17">
    <source>
        <dbReference type="ARBA" id="ARBA00081060"/>
    </source>
</evidence>
<dbReference type="InterPro" id="IPR036052">
    <property type="entry name" value="TrpB-like_PALP_sf"/>
</dbReference>
<evidence type="ECO:0000313" key="21">
    <source>
        <dbReference type="Proteomes" id="UP001314205"/>
    </source>
</evidence>
<comment type="caution">
    <text evidence="20">The sequence shown here is derived from an EMBL/GenBank/DDBJ whole genome shotgun (WGS) entry which is preliminary data.</text>
</comment>
<comment type="function">
    <text evidence="12">Catalyzes the synthesis of D-serine from L-serine. D-serine is a key coagonist with glutamate at NMDA receptors. Has dehydratase activity towards both L-serine and D-serine.</text>
</comment>
<evidence type="ECO:0000256" key="11">
    <source>
        <dbReference type="ARBA" id="ARBA00051769"/>
    </source>
</evidence>
<evidence type="ECO:0000256" key="4">
    <source>
        <dbReference type="ARBA" id="ARBA00022898"/>
    </source>
</evidence>
<dbReference type="EMBL" id="CAVLGL010000057">
    <property type="protein sequence ID" value="CAK1583728.1"/>
    <property type="molecule type" value="Genomic_DNA"/>
</dbReference>
<comment type="similarity">
    <text evidence="2">Belongs to the serine/threonine dehydratase family.</text>
</comment>
<dbReference type="Pfam" id="PF00291">
    <property type="entry name" value="PALP"/>
    <property type="match status" value="1"/>
</dbReference>
<dbReference type="Gene3D" id="3.40.50.1100">
    <property type="match status" value="2"/>
</dbReference>
<dbReference type="GO" id="GO:0005524">
    <property type="term" value="F:ATP binding"/>
    <property type="evidence" value="ECO:0007669"/>
    <property type="project" value="UniProtKB-ARBA"/>
</dbReference>
<evidence type="ECO:0000256" key="1">
    <source>
        <dbReference type="ARBA" id="ARBA00001933"/>
    </source>
</evidence>
<evidence type="ECO:0000256" key="3">
    <source>
        <dbReference type="ARBA" id="ARBA00012093"/>
    </source>
</evidence>
<evidence type="ECO:0000256" key="2">
    <source>
        <dbReference type="ARBA" id="ARBA00010869"/>
    </source>
</evidence>
<dbReference type="EC" id="4.3.1.17" evidence="3"/>
<comment type="cofactor">
    <cofactor evidence="1">
        <name>pyridoxal 5'-phosphate</name>
        <dbReference type="ChEBI" id="CHEBI:597326"/>
    </cofactor>
</comment>
<evidence type="ECO:0000256" key="9">
    <source>
        <dbReference type="ARBA" id="ARBA00049406"/>
    </source>
</evidence>
<organism evidence="20 21">
    <name type="scientific">Parnassius mnemosyne</name>
    <name type="common">clouded apollo</name>
    <dbReference type="NCBI Taxonomy" id="213953"/>
    <lineage>
        <taxon>Eukaryota</taxon>
        <taxon>Metazoa</taxon>
        <taxon>Ecdysozoa</taxon>
        <taxon>Arthropoda</taxon>
        <taxon>Hexapoda</taxon>
        <taxon>Insecta</taxon>
        <taxon>Pterygota</taxon>
        <taxon>Neoptera</taxon>
        <taxon>Endopterygota</taxon>
        <taxon>Lepidoptera</taxon>
        <taxon>Glossata</taxon>
        <taxon>Ditrysia</taxon>
        <taxon>Papilionoidea</taxon>
        <taxon>Papilionidae</taxon>
        <taxon>Parnassiinae</taxon>
        <taxon>Parnassini</taxon>
        <taxon>Parnassius</taxon>
        <taxon>Driopa</taxon>
    </lineage>
</organism>
<dbReference type="EC" id="4.3.1.18" evidence="13"/>
<dbReference type="GO" id="GO:0006567">
    <property type="term" value="P:L-threonine catabolic process"/>
    <property type="evidence" value="ECO:0007669"/>
    <property type="project" value="TreeGrafter"/>
</dbReference>
<evidence type="ECO:0000256" key="16">
    <source>
        <dbReference type="ARBA" id="ARBA00076108"/>
    </source>
</evidence>
<dbReference type="SUPFAM" id="SSF53686">
    <property type="entry name" value="Tryptophan synthase beta subunit-like PLP-dependent enzymes"/>
    <property type="match status" value="1"/>
</dbReference>
<dbReference type="InterPro" id="IPR050147">
    <property type="entry name" value="Ser/Thr_Dehydratase"/>
</dbReference>
<evidence type="ECO:0000256" key="10">
    <source>
        <dbReference type="ARBA" id="ARBA00050422"/>
    </source>
</evidence>
<evidence type="ECO:0000256" key="15">
    <source>
        <dbReference type="ARBA" id="ARBA00070760"/>
    </source>
</evidence>
<dbReference type="GO" id="GO:0004794">
    <property type="term" value="F:threonine deaminase activity"/>
    <property type="evidence" value="ECO:0007669"/>
    <property type="project" value="TreeGrafter"/>
</dbReference>
<evidence type="ECO:0000256" key="8">
    <source>
        <dbReference type="ARBA" id="ARBA00042605"/>
    </source>
</evidence>
<dbReference type="PANTHER" id="PTHR48078:SF19">
    <property type="entry name" value="ACT DOMAIN-CONTAINING PROTEIN"/>
    <property type="match status" value="1"/>
</dbReference>
<comment type="catalytic activity">
    <reaction evidence="9">
        <text>L-serine = pyruvate + NH4(+)</text>
        <dbReference type="Rhea" id="RHEA:19169"/>
        <dbReference type="ChEBI" id="CHEBI:15361"/>
        <dbReference type="ChEBI" id="CHEBI:28938"/>
        <dbReference type="ChEBI" id="CHEBI:33384"/>
        <dbReference type="EC" id="4.3.1.17"/>
    </reaction>
</comment>
<evidence type="ECO:0000256" key="6">
    <source>
        <dbReference type="ARBA" id="ARBA00031418"/>
    </source>
</evidence>
<dbReference type="GO" id="GO:0003941">
    <property type="term" value="F:L-serine ammonia-lyase activity"/>
    <property type="evidence" value="ECO:0007669"/>
    <property type="project" value="UniProtKB-EC"/>
</dbReference>
<evidence type="ECO:0000256" key="7">
    <source>
        <dbReference type="ARBA" id="ARBA00041766"/>
    </source>
</evidence>
<dbReference type="GO" id="GO:0009097">
    <property type="term" value="P:isoleucine biosynthetic process"/>
    <property type="evidence" value="ECO:0007669"/>
    <property type="project" value="TreeGrafter"/>
</dbReference>
<gene>
    <name evidence="20" type="ORF">PARMNEM_LOCUS5084</name>
</gene>
<reference evidence="20 21" key="1">
    <citation type="submission" date="2023-11" db="EMBL/GenBank/DDBJ databases">
        <authorList>
            <person name="Hedman E."/>
            <person name="Englund M."/>
            <person name="Stromberg M."/>
            <person name="Nyberg Akerstrom W."/>
            <person name="Nylinder S."/>
            <person name="Jareborg N."/>
            <person name="Kallberg Y."/>
            <person name="Kronander E."/>
        </authorList>
    </citation>
    <scope>NUCLEOTIDE SEQUENCE [LARGE SCALE GENOMIC DNA]</scope>
</reference>
<evidence type="ECO:0000256" key="18">
    <source>
        <dbReference type="ARBA" id="ARBA00081761"/>
    </source>
</evidence>
<dbReference type="FunFam" id="3.40.50.1100:FF:000041">
    <property type="entry name" value="Threonine ammonia-lyase, variant"/>
    <property type="match status" value="1"/>
</dbReference>
<dbReference type="EC" id="5.1.1.18" evidence="14"/>
<evidence type="ECO:0000256" key="14">
    <source>
        <dbReference type="ARBA" id="ARBA00066592"/>
    </source>
</evidence>
<evidence type="ECO:0000313" key="20">
    <source>
        <dbReference type="EMBL" id="CAK1583728.1"/>
    </source>
</evidence>
<proteinExistence type="inferred from homology"/>
<dbReference type="PANTHER" id="PTHR48078">
    <property type="entry name" value="THREONINE DEHYDRATASE, MITOCHONDRIAL-RELATED"/>
    <property type="match status" value="1"/>
</dbReference>
<dbReference type="AlphaFoldDB" id="A0AAV1KM10"/>
<feature type="domain" description="Tryptophan synthase beta chain-like PALP" evidence="19">
    <location>
        <begin position="35"/>
        <end position="322"/>
    </location>
</feature>
<comment type="catalytic activity">
    <reaction evidence="11">
        <text>L-serine = D-serine</text>
        <dbReference type="Rhea" id="RHEA:10980"/>
        <dbReference type="ChEBI" id="CHEBI:33384"/>
        <dbReference type="ChEBI" id="CHEBI:35247"/>
        <dbReference type="EC" id="5.1.1.18"/>
    </reaction>
</comment>